<evidence type="ECO:0000313" key="1">
    <source>
        <dbReference type="EMBL" id="PHV70001.1"/>
    </source>
</evidence>
<protein>
    <submittedName>
        <fullName evidence="1">Uncharacterized protein</fullName>
    </submittedName>
</protein>
<sequence>MKKKIIIKIGLDFIMAILFILMFNKRVLGMSFHEIGGLVVCVMFIAHQLLNWKWIVTVTKKITSKDLPSIVKINYLLDILLLIVMCAIALSGIFISKILFPNFTIQGSTWKIIHISVAGIGLALVGIHLGLHWRFIISILGKRFKNTFSIPLRKGVCGVTVIVCIVIGSYSIVTSNFTRWLMMPFTTSQMRGERTSLTDRDQSITEERHFTQNGQSKSGERGQSELKRKEKNQRKESVDGEQNKHEGKKSNESMDISIGTLLQTLITFMSIMSLFTITTYYIEKIIRKTKLKSKN</sequence>
<gene>
    <name evidence="1" type="ORF">CS063_12710</name>
</gene>
<organism evidence="1 2">
    <name type="scientific">Sporanaerobium hydrogeniformans</name>
    <dbReference type="NCBI Taxonomy" id="3072179"/>
    <lineage>
        <taxon>Bacteria</taxon>
        <taxon>Bacillati</taxon>
        <taxon>Bacillota</taxon>
        <taxon>Clostridia</taxon>
        <taxon>Lachnospirales</taxon>
        <taxon>Lachnospiraceae</taxon>
        <taxon>Sporanaerobium</taxon>
    </lineage>
</organism>
<dbReference type="Proteomes" id="UP000224460">
    <property type="component" value="Unassembled WGS sequence"/>
</dbReference>
<proteinExistence type="predicted"/>
<reference evidence="1" key="1">
    <citation type="submission" date="2017-10" db="EMBL/GenBank/DDBJ databases">
        <title>Genome sequence of cellulolytic Lachnospiraceae bacterium XHS1971 isolated from hotspring sediment.</title>
        <authorList>
            <person name="Vasudevan G."/>
            <person name="Joshi A.J."/>
            <person name="Hivarkar S."/>
            <person name="Lanjekar V.B."/>
            <person name="Dhakephalkar P.K."/>
            <person name="Dagar S."/>
        </authorList>
    </citation>
    <scope>NUCLEOTIDE SEQUENCE</scope>
    <source>
        <strain evidence="1">XHS1971</strain>
    </source>
</reference>
<evidence type="ECO:0000313" key="2">
    <source>
        <dbReference type="Proteomes" id="UP000224460"/>
    </source>
</evidence>
<name>A0AC61DB99_9FIRM</name>
<accession>A0AC61DB99</accession>
<dbReference type="EMBL" id="PEDL01000015">
    <property type="protein sequence ID" value="PHV70001.1"/>
    <property type="molecule type" value="Genomic_DNA"/>
</dbReference>
<comment type="caution">
    <text evidence="1">The sequence shown here is derived from an EMBL/GenBank/DDBJ whole genome shotgun (WGS) entry which is preliminary data.</text>
</comment>
<keyword evidence="2" id="KW-1185">Reference proteome</keyword>